<gene>
    <name evidence="1" type="ORF">EI983_06460</name>
</gene>
<dbReference type="EMBL" id="CP034348">
    <property type="protein sequence ID" value="QGX97937.1"/>
    <property type="molecule type" value="Genomic_DNA"/>
</dbReference>
<evidence type="ECO:0008006" key="3">
    <source>
        <dbReference type="Google" id="ProtNLM"/>
    </source>
</evidence>
<dbReference type="AlphaFoldDB" id="A0A6I6IQX2"/>
<evidence type="ECO:0000313" key="2">
    <source>
        <dbReference type="Proteomes" id="UP000428330"/>
    </source>
</evidence>
<protein>
    <recommendedName>
        <fullName evidence="3">5-carboxymethyl-2-hydroxymuconate isomerase</fullName>
    </recommendedName>
</protein>
<dbReference type="OrthoDB" id="7665722at2"/>
<accession>A0A6I6IQX2</accession>
<proteinExistence type="predicted"/>
<sequence length="110" mass="11921">MPHAELRYSSDLQIDAAAVLARIEEVIQAHDAGSGACKGRAYPAQVFHHTHCLLTLSLLTKPHRDAAFTHALMADVEAAVKAMIPQSCYFSLGLEYSGATYVTNRHEVAA</sequence>
<evidence type="ECO:0000313" key="1">
    <source>
        <dbReference type="EMBL" id="QGX97937.1"/>
    </source>
</evidence>
<reference evidence="2" key="1">
    <citation type="submission" date="2018-12" db="EMBL/GenBank/DDBJ databases">
        <title>Complete genome sequence of Roseovarius sp. MME-070.</title>
        <authorList>
            <person name="Nam Y.-D."/>
            <person name="Kang J."/>
            <person name="Chung W.-H."/>
            <person name="Park Y.S."/>
        </authorList>
    </citation>
    <scope>NUCLEOTIDE SEQUENCE [LARGE SCALE GENOMIC DNA]</scope>
    <source>
        <strain evidence="2">MME-070</strain>
    </source>
</reference>
<organism evidence="1 2">
    <name type="scientific">Roseovarius faecimaris</name>
    <dbReference type="NCBI Taxonomy" id="2494550"/>
    <lineage>
        <taxon>Bacteria</taxon>
        <taxon>Pseudomonadati</taxon>
        <taxon>Pseudomonadota</taxon>
        <taxon>Alphaproteobacteria</taxon>
        <taxon>Rhodobacterales</taxon>
        <taxon>Roseobacteraceae</taxon>
        <taxon>Roseovarius</taxon>
    </lineage>
</organism>
<keyword evidence="2" id="KW-1185">Reference proteome</keyword>
<name>A0A6I6IQX2_9RHOB</name>
<dbReference type="KEGG" id="rom:EI983_06460"/>
<dbReference type="RefSeq" id="WP_157706569.1">
    <property type="nucleotide sequence ID" value="NZ_CP034348.1"/>
</dbReference>
<dbReference type="Proteomes" id="UP000428330">
    <property type="component" value="Chromosome"/>
</dbReference>